<dbReference type="Proteomes" id="UP000054928">
    <property type="component" value="Unassembled WGS sequence"/>
</dbReference>
<keyword evidence="1" id="KW-0175">Coiled coil</keyword>
<dbReference type="RefSeq" id="XP_024576614.1">
    <property type="nucleotide sequence ID" value="XM_024725882.1"/>
</dbReference>
<protein>
    <submittedName>
        <fullName evidence="2">Uncharacterized protein</fullName>
    </submittedName>
</protein>
<proteinExistence type="predicted"/>
<accession>A0A0P1AHL0</accession>
<evidence type="ECO:0000256" key="1">
    <source>
        <dbReference type="SAM" id="Coils"/>
    </source>
</evidence>
<evidence type="ECO:0000313" key="3">
    <source>
        <dbReference type="Proteomes" id="UP000054928"/>
    </source>
</evidence>
<dbReference type="STRING" id="4781.A0A0P1AHL0"/>
<keyword evidence="3" id="KW-1185">Reference proteome</keyword>
<dbReference type="GeneID" id="36405512"/>
<reference evidence="3" key="1">
    <citation type="submission" date="2014-09" db="EMBL/GenBank/DDBJ databases">
        <authorList>
            <person name="Sharma Rahul"/>
            <person name="Thines Marco"/>
        </authorList>
    </citation>
    <scope>NUCLEOTIDE SEQUENCE [LARGE SCALE GENOMIC DNA]</scope>
</reference>
<dbReference type="OrthoDB" id="6344460at2759"/>
<dbReference type="EMBL" id="CCYD01000468">
    <property type="protein sequence ID" value="CEG40245.1"/>
    <property type="molecule type" value="Genomic_DNA"/>
</dbReference>
<organism evidence="2 3">
    <name type="scientific">Plasmopara halstedii</name>
    <name type="common">Downy mildew of sunflower</name>
    <dbReference type="NCBI Taxonomy" id="4781"/>
    <lineage>
        <taxon>Eukaryota</taxon>
        <taxon>Sar</taxon>
        <taxon>Stramenopiles</taxon>
        <taxon>Oomycota</taxon>
        <taxon>Peronosporomycetes</taxon>
        <taxon>Peronosporales</taxon>
        <taxon>Peronosporaceae</taxon>
        <taxon>Plasmopara</taxon>
    </lineage>
</organism>
<name>A0A0P1AHL0_PLAHL</name>
<evidence type="ECO:0000313" key="2">
    <source>
        <dbReference type="EMBL" id="CEG40245.1"/>
    </source>
</evidence>
<feature type="coiled-coil region" evidence="1">
    <location>
        <begin position="23"/>
        <end position="50"/>
    </location>
</feature>
<dbReference type="AlphaFoldDB" id="A0A0P1AHL0"/>
<sequence length="355" mass="41798">MELQEKIAALQAHQIEIENSTEIKELRLTKQQLELKIQKFEAELHDERDAHKHDNLRRTEELQRMQQTLEWQLPQLAQICVTRSSDEWAQKCRAVAKKVRTDLNFCALQERNELITRERHAYEACERIELKLKTSITENEFYRREIGRLEDNNKILLEQLHTIRLYLTQRTIPSVPPPFNVKPLSVPSNTSINLSDMGTVNHLNTQLGILHSHFQQLLDVNDRQKSTSFSSNDRFEFPDSPTASKDEISVNCKKFTSSNDQMKQKDEKNMKIEQLAINAVMEEKLRNSKVYSMSSTFQEQQKELLTSLESLGTSKSRCFSFFQDSNSHGNEEKEHNDELSSTLWYQQDYWRRKYQ</sequence>
<feature type="coiled-coil region" evidence="1">
    <location>
        <begin position="132"/>
        <end position="159"/>
    </location>
</feature>